<dbReference type="InterPro" id="IPR020578">
    <property type="entry name" value="Aminotrans_V_PyrdxlP_BS"/>
</dbReference>
<dbReference type="SUPFAM" id="SSF53383">
    <property type="entry name" value="PLP-dependent transferases"/>
    <property type="match status" value="1"/>
</dbReference>
<comment type="similarity">
    <text evidence="2 8">Belongs to the class-V pyridoxal-phosphate-dependent aminotransferase family. Csd subfamily.</text>
</comment>
<protein>
    <recommendedName>
        <fullName evidence="3 8">Cysteine desulfurase</fullName>
        <ecNumber evidence="3 8">2.8.1.7</ecNumber>
    </recommendedName>
</protein>
<evidence type="ECO:0000256" key="1">
    <source>
        <dbReference type="ARBA" id="ARBA00001933"/>
    </source>
</evidence>
<evidence type="ECO:0000313" key="10">
    <source>
        <dbReference type="EMBL" id="UUX34151.1"/>
    </source>
</evidence>
<evidence type="ECO:0000256" key="4">
    <source>
        <dbReference type="ARBA" id="ARBA00022679"/>
    </source>
</evidence>
<dbReference type="PANTHER" id="PTHR43586">
    <property type="entry name" value="CYSTEINE DESULFURASE"/>
    <property type="match status" value="1"/>
</dbReference>
<accession>A0ABY5P5Y7</accession>
<reference evidence="10 11" key="1">
    <citation type="submission" date="2022-08" db="EMBL/GenBank/DDBJ databases">
        <title>Aerococcaceae sp. nov isolated from spoiled eye mask.</title>
        <authorList>
            <person name="Zhou G."/>
            <person name="Xie X.-B."/>
            <person name="Shi Q.-S."/>
            <person name="Wang Y.-S."/>
            <person name="Wen X."/>
            <person name="Peng H."/>
            <person name="Yang X.-J."/>
            <person name="Tao H.-B."/>
            <person name="Huang X.-M."/>
        </authorList>
    </citation>
    <scope>NUCLEOTIDE SEQUENCE [LARGE SCALE GENOMIC DNA]</scope>
    <source>
        <strain evidence="11">DM20194951</strain>
    </source>
</reference>
<evidence type="ECO:0000259" key="9">
    <source>
        <dbReference type="Pfam" id="PF00266"/>
    </source>
</evidence>
<keyword evidence="11" id="KW-1185">Reference proteome</keyword>
<evidence type="ECO:0000256" key="6">
    <source>
        <dbReference type="ARBA" id="ARBA00050776"/>
    </source>
</evidence>
<dbReference type="EC" id="2.8.1.7" evidence="3 8"/>
<dbReference type="CDD" id="cd06453">
    <property type="entry name" value="SufS_like"/>
    <property type="match status" value="1"/>
</dbReference>
<comment type="cofactor">
    <cofactor evidence="1 7">
        <name>pyridoxal 5'-phosphate</name>
        <dbReference type="ChEBI" id="CHEBI:597326"/>
    </cofactor>
</comment>
<evidence type="ECO:0000256" key="8">
    <source>
        <dbReference type="RuleBase" id="RU004506"/>
    </source>
</evidence>
<evidence type="ECO:0000256" key="7">
    <source>
        <dbReference type="RuleBase" id="RU004504"/>
    </source>
</evidence>
<dbReference type="InterPro" id="IPR010970">
    <property type="entry name" value="Cys_dSase_SufS"/>
</dbReference>
<dbReference type="RefSeq" id="WP_313793654.1">
    <property type="nucleotide sequence ID" value="NZ_CP102453.1"/>
</dbReference>
<dbReference type="PANTHER" id="PTHR43586:SF8">
    <property type="entry name" value="CYSTEINE DESULFURASE 1, CHLOROPLASTIC"/>
    <property type="match status" value="1"/>
</dbReference>
<dbReference type="EMBL" id="CP102453">
    <property type="protein sequence ID" value="UUX34151.1"/>
    <property type="molecule type" value="Genomic_DNA"/>
</dbReference>
<evidence type="ECO:0000313" key="11">
    <source>
        <dbReference type="Proteomes" id="UP001315967"/>
    </source>
</evidence>
<evidence type="ECO:0000256" key="2">
    <source>
        <dbReference type="ARBA" id="ARBA00010447"/>
    </source>
</evidence>
<dbReference type="NCBIfam" id="TIGR01979">
    <property type="entry name" value="sufS"/>
    <property type="match status" value="1"/>
</dbReference>
<dbReference type="InterPro" id="IPR000192">
    <property type="entry name" value="Aminotrans_V_dom"/>
</dbReference>
<organism evidence="10 11">
    <name type="scientific">Fundicoccus culcitae</name>
    <dbReference type="NCBI Taxonomy" id="2969821"/>
    <lineage>
        <taxon>Bacteria</taxon>
        <taxon>Bacillati</taxon>
        <taxon>Bacillota</taxon>
        <taxon>Bacilli</taxon>
        <taxon>Lactobacillales</taxon>
        <taxon>Aerococcaceae</taxon>
        <taxon>Fundicoccus</taxon>
    </lineage>
</organism>
<dbReference type="Proteomes" id="UP001315967">
    <property type="component" value="Chromosome"/>
</dbReference>
<evidence type="ECO:0000256" key="3">
    <source>
        <dbReference type="ARBA" id="ARBA00012239"/>
    </source>
</evidence>
<comment type="function">
    <text evidence="8">Catalyzes the removal of elemental sulfur and selenium atoms from L-cysteine, L-cystine, L-selenocysteine, and L-selenocystine to produce L-alanine.</text>
</comment>
<dbReference type="Gene3D" id="3.90.1150.10">
    <property type="entry name" value="Aspartate Aminotransferase, domain 1"/>
    <property type="match status" value="1"/>
</dbReference>
<dbReference type="PROSITE" id="PS00595">
    <property type="entry name" value="AA_TRANSFER_CLASS_5"/>
    <property type="match status" value="1"/>
</dbReference>
<dbReference type="InterPro" id="IPR015424">
    <property type="entry name" value="PyrdxlP-dep_Trfase"/>
</dbReference>
<dbReference type="InterPro" id="IPR015421">
    <property type="entry name" value="PyrdxlP-dep_Trfase_major"/>
</dbReference>
<dbReference type="Pfam" id="PF00266">
    <property type="entry name" value="Aminotran_5"/>
    <property type="match status" value="1"/>
</dbReference>
<evidence type="ECO:0000256" key="5">
    <source>
        <dbReference type="ARBA" id="ARBA00022898"/>
    </source>
</evidence>
<gene>
    <name evidence="10" type="ORF">NRE15_00325</name>
</gene>
<dbReference type="InterPro" id="IPR015422">
    <property type="entry name" value="PyrdxlP-dep_Trfase_small"/>
</dbReference>
<keyword evidence="4 8" id="KW-0808">Transferase</keyword>
<name>A0ABY5P5Y7_9LACT</name>
<dbReference type="GO" id="GO:0031071">
    <property type="term" value="F:cysteine desulfurase activity"/>
    <property type="evidence" value="ECO:0007669"/>
    <property type="project" value="UniProtKB-EC"/>
</dbReference>
<dbReference type="Gene3D" id="3.40.640.10">
    <property type="entry name" value="Type I PLP-dependent aspartate aminotransferase-like (Major domain)"/>
    <property type="match status" value="1"/>
</dbReference>
<keyword evidence="5 8" id="KW-0663">Pyridoxal phosphate</keyword>
<feature type="domain" description="Aminotransferase class V" evidence="9">
    <location>
        <begin position="35"/>
        <end position="406"/>
    </location>
</feature>
<proteinExistence type="inferred from homology"/>
<comment type="catalytic activity">
    <reaction evidence="6 8">
        <text>(sulfur carrier)-H + L-cysteine = (sulfur carrier)-SH + L-alanine</text>
        <dbReference type="Rhea" id="RHEA:43892"/>
        <dbReference type="Rhea" id="RHEA-COMP:14737"/>
        <dbReference type="Rhea" id="RHEA-COMP:14739"/>
        <dbReference type="ChEBI" id="CHEBI:29917"/>
        <dbReference type="ChEBI" id="CHEBI:35235"/>
        <dbReference type="ChEBI" id="CHEBI:57972"/>
        <dbReference type="ChEBI" id="CHEBI:64428"/>
        <dbReference type="EC" id="2.8.1.7"/>
    </reaction>
</comment>
<sequence>MEATPNTEVFTPQELKNIRDQFPILNQSVNQCPLIYFDNAATTQKPQAVIERLIAFYQTDNANIHRSVHTLGQRSTDQYETARQTLSQFIGSQDDSQIIFTSGTTAAINFLARGFAEPKLTKGDQILTTALEHHSNLVPWQELCQRTGAHLVYLPLTENTMTVDFVLLNKMDTTNVKFIVIQHVSNVLGIEQPIKQLTDWAHQRKIAIIVDGAQAVPHLSINVEEMGVDAYCFSGHKLYGPTGIGVCYLKSEHHQSTQAVNFGGEMINQVNDFDSNYKNAPWKFEAGTPPIAEAIALAQAVTYLKAMGLHKVFHQEYVLSNRLYQGLKSIEGVQLYHPLYQSNFHGIISFNLDNIHPHDAATAYDYEGIALRAGHHCAQPLMRYLKVPATLRASLAFYNTVEEVDSMLEITRAVKEFFTNALK</sequence>